<gene>
    <name evidence="1" type="ORF">J2W50_003592</name>
</gene>
<accession>A0ABU1PHJ7</accession>
<evidence type="ECO:0000313" key="2">
    <source>
        <dbReference type="Proteomes" id="UP001260715"/>
    </source>
</evidence>
<name>A0ABU1PHJ7_9BURK</name>
<dbReference type="EMBL" id="JAVDSJ010000004">
    <property type="protein sequence ID" value="MDR6585376.1"/>
    <property type="molecule type" value="Genomic_DNA"/>
</dbReference>
<dbReference type="Pfam" id="PF05973">
    <property type="entry name" value="Gp49"/>
    <property type="match status" value="1"/>
</dbReference>
<reference evidence="1 2" key="1">
    <citation type="submission" date="2023-07" db="EMBL/GenBank/DDBJ databases">
        <title>Sorghum-associated microbial communities from plants grown in Nebraska, USA.</title>
        <authorList>
            <person name="Schachtman D."/>
        </authorList>
    </citation>
    <scope>NUCLEOTIDE SEQUENCE [LARGE SCALE GENOMIC DNA]</scope>
    <source>
        <strain evidence="1 2">596</strain>
    </source>
</reference>
<proteinExistence type="predicted"/>
<keyword evidence="2" id="KW-1185">Reference proteome</keyword>
<comment type="caution">
    <text evidence="1">The sequence shown here is derived from an EMBL/GenBank/DDBJ whole genome shotgun (WGS) entry which is preliminary data.</text>
</comment>
<evidence type="ECO:0000313" key="1">
    <source>
        <dbReference type="EMBL" id="MDR6585376.1"/>
    </source>
</evidence>
<protein>
    <recommendedName>
        <fullName evidence="3">Addiction module toxin RelE</fullName>
    </recommendedName>
</protein>
<organism evidence="1 2">
    <name type="scientific">Herbaspirillum frisingense</name>
    <dbReference type="NCBI Taxonomy" id="92645"/>
    <lineage>
        <taxon>Bacteria</taxon>
        <taxon>Pseudomonadati</taxon>
        <taxon>Pseudomonadota</taxon>
        <taxon>Betaproteobacteria</taxon>
        <taxon>Burkholderiales</taxon>
        <taxon>Oxalobacteraceae</taxon>
        <taxon>Herbaspirillum</taxon>
    </lineage>
</organism>
<dbReference type="InterPro" id="IPR009241">
    <property type="entry name" value="HigB-like"/>
</dbReference>
<evidence type="ECO:0008006" key="3">
    <source>
        <dbReference type="Google" id="ProtNLM"/>
    </source>
</evidence>
<dbReference type="Proteomes" id="UP001260715">
    <property type="component" value="Unassembled WGS sequence"/>
</dbReference>
<sequence length="143" mass="16519">MSKDELHSFNGIFLGRNVRTFCEVEYTDEFGQWWDSLDEAEQTSVATYVGLLEQNGPALKHPYSSGIHGSRHAHMRELRVQHAGRPYRVLYAFDPLRRAILLIGGTKAGNNRWYEHYVPLSDKLYDIHLHSLRIEAGDHVKKI</sequence>